<feature type="repeat" description="ANK" evidence="1">
    <location>
        <begin position="243"/>
        <end position="275"/>
    </location>
</feature>
<organism evidence="3 4">
    <name type="scientific">Talaromyces marneffei (strain ATCC 18224 / CBS 334.59 / QM 7333)</name>
    <name type="common">Penicillium marneffei</name>
    <dbReference type="NCBI Taxonomy" id="441960"/>
    <lineage>
        <taxon>Eukaryota</taxon>
        <taxon>Fungi</taxon>
        <taxon>Dikarya</taxon>
        <taxon>Ascomycota</taxon>
        <taxon>Pezizomycotina</taxon>
        <taxon>Eurotiomycetes</taxon>
        <taxon>Eurotiomycetidae</taxon>
        <taxon>Eurotiales</taxon>
        <taxon>Trichocomaceae</taxon>
        <taxon>Talaromyces</taxon>
        <taxon>Talaromyces sect. Talaromyces</taxon>
    </lineage>
</organism>
<feature type="compositionally biased region" description="Polar residues" evidence="2">
    <location>
        <begin position="18"/>
        <end position="29"/>
    </location>
</feature>
<dbReference type="VEuPathDB" id="FungiDB:PMAA_092620"/>
<dbReference type="InterPro" id="IPR002110">
    <property type="entry name" value="Ankyrin_rpt"/>
</dbReference>
<dbReference type="HOGENOM" id="CLU_505372_0_0_1"/>
<reference evidence="4" key="1">
    <citation type="journal article" date="2015" name="Genome Announc.">
        <title>Genome sequence of the AIDS-associated pathogen Penicillium marneffei (ATCC18224) and its near taxonomic relative Talaromyces stipitatus (ATCC10500).</title>
        <authorList>
            <person name="Nierman W.C."/>
            <person name="Fedorova-Abrams N.D."/>
            <person name="Andrianopoulos A."/>
        </authorList>
    </citation>
    <scope>NUCLEOTIDE SEQUENCE [LARGE SCALE GENOMIC DNA]</scope>
    <source>
        <strain evidence="4">ATCC 18224 / CBS 334.59 / QM 7333</strain>
    </source>
</reference>
<feature type="region of interest" description="Disordered" evidence="2">
    <location>
        <begin position="147"/>
        <end position="171"/>
    </location>
</feature>
<dbReference type="Pfam" id="PF00023">
    <property type="entry name" value="Ank"/>
    <property type="match status" value="1"/>
</dbReference>
<dbReference type="Gene3D" id="1.25.40.20">
    <property type="entry name" value="Ankyrin repeat-containing domain"/>
    <property type="match status" value="1"/>
</dbReference>
<dbReference type="PROSITE" id="PS50088">
    <property type="entry name" value="ANK_REPEAT"/>
    <property type="match status" value="1"/>
</dbReference>
<proteinExistence type="predicted"/>
<feature type="region of interest" description="Disordered" evidence="2">
    <location>
        <begin position="1"/>
        <end position="36"/>
    </location>
</feature>
<accession>B6QGY4</accession>
<evidence type="ECO:0000313" key="4">
    <source>
        <dbReference type="Proteomes" id="UP000001294"/>
    </source>
</evidence>
<keyword evidence="4" id="KW-1185">Reference proteome</keyword>
<dbReference type="PROSITE" id="PS50297">
    <property type="entry name" value="ANK_REP_REGION"/>
    <property type="match status" value="1"/>
</dbReference>
<gene>
    <name evidence="3" type="ORF">PMAA_092620</name>
</gene>
<keyword evidence="1" id="KW-0040">ANK repeat</keyword>
<name>B6QGY4_TALMQ</name>
<dbReference type="EMBL" id="DS995902">
    <property type="protein sequence ID" value="EEA22640.1"/>
    <property type="molecule type" value="Genomic_DNA"/>
</dbReference>
<feature type="region of interest" description="Disordered" evidence="2">
    <location>
        <begin position="490"/>
        <end position="539"/>
    </location>
</feature>
<evidence type="ECO:0000256" key="2">
    <source>
        <dbReference type="SAM" id="MobiDB-lite"/>
    </source>
</evidence>
<dbReference type="InterPro" id="IPR036770">
    <property type="entry name" value="Ankyrin_rpt-contain_sf"/>
</dbReference>
<dbReference type="AlphaFoldDB" id="B6QGY4"/>
<dbReference type="SUPFAM" id="SSF48403">
    <property type="entry name" value="Ankyrin repeat"/>
    <property type="match status" value="1"/>
</dbReference>
<evidence type="ECO:0000256" key="1">
    <source>
        <dbReference type="PROSITE-ProRule" id="PRU00023"/>
    </source>
</evidence>
<evidence type="ECO:0000313" key="3">
    <source>
        <dbReference type="EMBL" id="EEA22640.1"/>
    </source>
</evidence>
<dbReference type="Proteomes" id="UP000001294">
    <property type="component" value="Unassembled WGS sequence"/>
</dbReference>
<protein>
    <submittedName>
        <fullName evidence="3">Uncharacterized protein</fullName>
    </submittedName>
</protein>
<sequence>MLLSIRKPPKSTKPYEEQLTNSGSVQIESGPSIGHNLEDWETKLPYLIPTSEREKSMGMIGHEGHDRCTFELCEYSILNYTSVTQRHEYGVASCSQEKRCSTLKGLFSGDRLAGGWMGSLPSTSLNLRWPYPMSGPMELEMGSQLMENGSQDAGNARASGGTQSAYQKTKLPKTRRSSEWSTITRAQESRLWKWVDAETACLAIILSPWFSRGWTVLELARSTRVKVIFNVQEVIPPAIESLQMDTALHMASSLTHLGIVQALVHHGANVWYRDPMDETTAVEVVVEQKRAPLTMYLVELMLSTPQSEEALPGWMEVASNLKRNYHKVASALTLSGEEDIFVTDENGTTVISLAVAKMAKFVVYALAYKYGETIWKSKQAEQGLQQAAYNSGRPLDIYTIQLGGVWEDLLGATFSDSWAAVMHLEQASTLTDNPQMQALQTLHLQFPNVRLVEAKLSQDQLTPLHLHRMTIGMLEPHVRQWISKYRSPDGQYLLEDEDEDKDENEDGEEEEDSSSESDLYKSRWRRGRREDSEDDFNSE</sequence>
<feature type="compositionally biased region" description="Acidic residues" evidence="2">
    <location>
        <begin position="494"/>
        <end position="515"/>
    </location>
</feature>